<evidence type="ECO:0000256" key="1">
    <source>
        <dbReference type="SAM" id="SignalP"/>
    </source>
</evidence>
<comment type="caution">
    <text evidence="2">The sequence shown here is derived from an EMBL/GenBank/DDBJ whole genome shotgun (WGS) entry which is preliminary data.</text>
</comment>
<feature type="chain" id="PRO_5032622584" description="Secreted protein" evidence="1">
    <location>
        <begin position="32"/>
        <end position="88"/>
    </location>
</feature>
<dbReference type="AlphaFoldDB" id="A0A843TSW2"/>
<evidence type="ECO:0008006" key="4">
    <source>
        <dbReference type="Google" id="ProtNLM"/>
    </source>
</evidence>
<gene>
    <name evidence="2" type="ORF">Taro_006584</name>
</gene>
<feature type="non-terminal residue" evidence="2">
    <location>
        <position position="88"/>
    </location>
</feature>
<proteinExistence type="predicted"/>
<evidence type="ECO:0000313" key="3">
    <source>
        <dbReference type="Proteomes" id="UP000652761"/>
    </source>
</evidence>
<reference evidence="2" key="1">
    <citation type="submission" date="2017-07" db="EMBL/GenBank/DDBJ databases">
        <title>Taro Niue Genome Assembly and Annotation.</title>
        <authorList>
            <person name="Atibalentja N."/>
            <person name="Keating K."/>
            <person name="Fields C.J."/>
        </authorList>
    </citation>
    <scope>NUCLEOTIDE SEQUENCE</scope>
    <source>
        <strain evidence="2">Niue_2</strain>
        <tissue evidence="2">Leaf</tissue>
    </source>
</reference>
<sequence length="88" mass="9878">MAIPATFRKDHAISSCGVMIFWLLGHHAVQSANPESFTKTATLHSSSYRRGEKSFAIACLLPKALKPATLTGHLWLRVQLTFRRRKIT</sequence>
<name>A0A843TSW2_COLES</name>
<keyword evidence="3" id="KW-1185">Reference proteome</keyword>
<protein>
    <recommendedName>
        <fullName evidence="4">Secreted protein</fullName>
    </recommendedName>
</protein>
<dbReference type="EMBL" id="NMUH01000197">
    <property type="protein sequence ID" value="MQL74241.1"/>
    <property type="molecule type" value="Genomic_DNA"/>
</dbReference>
<organism evidence="2 3">
    <name type="scientific">Colocasia esculenta</name>
    <name type="common">Wild taro</name>
    <name type="synonym">Arum esculentum</name>
    <dbReference type="NCBI Taxonomy" id="4460"/>
    <lineage>
        <taxon>Eukaryota</taxon>
        <taxon>Viridiplantae</taxon>
        <taxon>Streptophyta</taxon>
        <taxon>Embryophyta</taxon>
        <taxon>Tracheophyta</taxon>
        <taxon>Spermatophyta</taxon>
        <taxon>Magnoliopsida</taxon>
        <taxon>Liliopsida</taxon>
        <taxon>Araceae</taxon>
        <taxon>Aroideae</taxon>
        <taxon>Colocasieae</taxon>
        <taxon>Colocasia</taxon>
    </lineage>
</organism>
<feature type="signal peptide" evidence="1">
    <location>
        <begin position="1"/>
        <end position="31"/>
    </location>
</feature>
<keyword evidence="1" id="KW-0732">Signal</keyword>
<evidence type="ECO:0000313" key="2">
    <source>
        <dbReference type="EMBL" id="MQL74241.1"/>
    </source>
</evidence>
<dbReference type="Proteomes" id="UP000652761">
    <property type="component" value="Unassembled WGS sequence"/>
</dbReference>
<accession>A0A843TSW2</accession>